<evidence type="ECO:0000256" key="4">
    <source>
        <dbReference type="ARBA" id="ARBA00023163"/>
    </source>
</evidence>
<dbReference type="Proteomes" id="UP000321764">
    <property type="component" value="Unassembled WGS sequence"/>
</dbReference>
<dbReference type="PANTHER" id="PTHR30537">
    <property type="entry name" value="HTH-TYPE TRANSCRIPTIONAL REGULATOR"/>
    <property type="match status" value="1"/>
</dbReference>
<feature type="domain" description="HTH lysR-type" evidence="5">
    <location>
        <begin position="1"/>
        <end position="59"/>
    </location>
</feature>
<keyword evidence="2" id="KW-0805">Transcription regulation</keyword>
<dbReference type="InterPro" id="IPR000847">
    <property type="entry name" value="LysR_HTH_N"/>
</dbReference>
<dbReference type="FunFam" id="1.10.10.10:FF:000001">
    <property type="entry name" value="LysR family transcriptional regulator"/>
    <property type="match status" value="1"/>
</dbReference>
<dbReference type="PANTHER" id="PTHR30537:SF5">
    <property type="entry name" value="HTH-TYPE TRANSCRIPTIONAL ACTIVATOR TTDR-RELATED"/>
    <property type="match status" value="1"/>
</dbReference>
<dbReference type="InterPro" id="IPR058163">
    <property type="entry name" value="LysR-type_TF_proteobact-type"/>
</dbReference>
<dbReference type="PROSITE" id="PS50931">
    <property type="entry name" value="HTH_LYSR"/>
    <property type="match status" value="1"/>
</dbReference>
<dbReference type="Gene3D" id="1.10.10.10">
    <property type="entry name" value="Winged helix-like DNA-binding domain superfamily/Winged helix DNA-binding domain"/>
    <property type="match status" value="1"/>
</dbReference>
<evidence type="ECO:0000256" key="2">
    <source>
        <dbReference type="ARBA" id="ARBA00023015"/>
    </source>
</evidence>
<evidence type="ECO:0000256" key="1">
    <source>
        <dbReference type="ARBA" id="ARBA00009437"/>
    </source>
</evidence>
<dbReference type="InterPro" id="IPR005119">
    <property type="entry name" value="LysR_subst-bd"/>
</dbReference>
<comment type="caution">
    <text evidence="6">The sequence shown here is derived from an EMBL/GenBank/DDBJ whole genome shotgun (WGS) entry which is preliminary data.</text>
</comment>
<proteinExistence type="inferred from homology"/>
<comment type="similarity">
    <text evidence="1">Belongs to the LysR transcriptional regulatory family.</text>
</comment>
<dbReference type="Pfam" id="PF03466">
    <property type="entry name" value="LysR_substrate"/>
    <property type="match status" value="1"/>
</dbReference>
<dbReference type="InterPro" id="IPR036390">
    <property type="entry name" value="WH_DNA-bd_sf"/>
</dbReference>
<dbReference type="CDD" id="cd08422">
    <property type="entry name" value="PBP2_CrgA_like"/>
    <property type="match status" value="1"/>
</dbReference>
<keyword evidence="7" id="KW-1185">Reference proteome</keyword>
<dbReference type="GO" id="GO:0006351">
    <property type="term" value="P:DNA-templated transcription"/>
    <property type="evidence" value="ECO:0007669"/>
    <property type="project" value="TreeGrafter"/>
</dbReference>
<reference evidence="6 7" key="1">
    <citation type="submission" date="2019-07" db="EMBL/GenBank/DDBJ databases">
        <title>Reinekea sp. strain SSH23 genome sequencing and assembly.</title>
        <authorList>
            <person name="Kim I."/>
        </authorList>
    </citation>
    <scope>NUCLEOTIDE SEQUENCE [LARGE SCALE GENOMIC DNA]</scope>
    <source>
        <strain evidence="6 7">SSH23</strain>
    </source>
</reference>
<dbReference type="GO" id="GO:0003700">
    <property type="term" value="F:DNA-binding transcription factor activity"/>
    <property type="evidence" value="ECO:0007669"/>
    <property type="project" value="InterPro"/>
</dbReference>
<keyword evidence="3" id="KW-0238">DNA-binding</keyword>
<sequence length="302" mass="34372">MDELRAIKYFLKVAETGSFTEAAHYFNVPPSSLSRRVSDLEADLNTTLLHRTTRVVKLTEVGKLYYQQTLDIYQQLHDAKEIVRSHNTEPQGLLRISSLVSFGERRLLPLLDEFNRQYPKVILDVTLSDELAVFSRDEADIAIRGGYAPNERVVAVPLLSNKFYLVASPKYIERYGTPKNIDDWQHHKAICFKGPSGTLPWLMQQQGQWKKVAIEPIAMSNNVPWLVSKAVNAEGILLAPRWCIQPNIESEELVELGIKPELFVRPSSDAGSIYLLYQKQQYQQAKIKAAVDFLTERLKGSL</sequence>
<gene>
    <name evidence="6" type="ORF">FME95_10940</name>
</gene>
<dbReference type="EMBL" id="VKAD01000002">
    <property type="protein sequence ID" value="TXR51932.1"/>
    <property type="molecule type" value="Genomic_DNA"/>
</dbReference>
<accession>A0A5C8Z1A5</accession>
<dbReference type="OrthoDB" id="9815676at2"/>
<keyword evidence="4" id="KW-0804">Transcription</keyword>
<protein>
    <submittedName>
        <fullName evidence="6">LysR family transcriptional regulator</fullName>
    </submittedName>
</protein>
<dbReference type="AlphaFoldDB" id="A0A5C8Z1A5"/>
<evidence type="ECO:0000256" key="3">
    <source>
        <dbReference type="ARBA" id="ARBA00023125"/>
    </source>
</evidence>
<dbReference type="Gene3D" id="3.40.190.290">
    <property type="match status" value="1"/>
</dbReference>
<dbReference type="SUPFAM" id="SSF46785">
    <property type="entry name" value="Winged helix' DNA-binding domain"/>
    <property type="match status" value="1"/>
</dbReference>
<name>A0A5C8Z1A5_9GAMM</name>
<dbReference type="SUPFAM" id="SSF53850">
    <property type="entry name" value="Periplasmic binding protein-like II"/>
    <property type="match status" value="1"/>
</dbReference>
<organism evidence="6 7">
    <name type="scientific">Reinekea thalattae</name>
    <dbReference type="NCBI Taxonomy" id="2593301"/>
    <lineage>
        <taxon>Bacteria</taxon>
        <taxon>Pseudomonadati</taxon>
        <taxon>Pseudomonadota</taxon>
        <taxon>Gammaproteobacteria</taxon>
        <taxon>Oceanospirillales</taxon>
        <taxon>Saccharospirillaceae</taxon>
        <taxon>Reinekea</taxon>
    </lineage>
</organism>
<dbReference type="Pfam" id="PF00126">
    <property type="entry name" value="HTH_1"/>
    <property type="match status" value="1"/>
</dbReference>
<evidence type="ECO:0000259" key="5">
    <source>
        <dbReference type="PROSITE" id="PS50931"/>
    </source>
</evidence>
<dbReference type="InterPro" id="IPR036388">
    <property type="entry name" value="WH-like_DNA-bd_sf"/>
</dbReference>
<evidence type="ECO:0000313" key="7">
    <source>
        <dbReference type="Proteomes" id="UP000321764"/>
    </source>
</evidence>
<dbReference type="GO" id="GO:0043565">
    <property type="term" value="F:sequence-specific DNA binding"/>
    <property type="evidence" value="ECO:0007669"/>
    <property type="project" value="TreeGrafter"/>
</dbReference>
<evidence type="ECO:0000313" key="6">
    <source>
        <dbReference type="EMBL" id="TXR51932.1"/>
    </source>
</evidence>